<evidence type="ECO:0000313" key="2">
    <source>
        <dbReference type="WBParaSite" id="ES5_v2.g10399.t1"/>
    </source>
</evidence>
<protein>
    <submittedName>
        <fullName evidence="2">Trehalase</fullName>
    </submittedName>
</protein>
<proteinExistence type="predicted"/>
<dbReference type="WBParaSite" id="ES5_v2.g10399.t1">
    <property type="protein sequence ID" value="ES5_v2.g10399.t1"/>
    <property type="gene ID" value="ES5_v2.g10399"/>
</dbReference>
<name>A0AC34F0R3_9BILA</name>
<dbReference type="Proteomes" id="UP000887579">
    <property type="component" value="Unplaced"/>
</dbReference>
<sequence>MLTGKSKLFLGFICLNLFLVIKCEDDIPMCDSSNSQNWQIYCGGKILEAYNYFQITNDSKDYVDMPLILSPNDTIANYKKEFGEAVPQNISEEKFKDFLNHHFLTPGHELLNCTPDGWQDNPEKLMNIVDPELKEWALQLNAIWKKLCKEMDKKVALNPEKYSLLPLKHKFIAPGGRFREPYYWDAYWIIKGLIASELYEAAMQMAYNFANFIKIYGFVPNGGRVYYLQRSQPPMFIPSVYEIFDATKNVTFVEEMLPWMVKEFEYWQNSNHQFNITIENINYTVYRYRAQSNTPRPESYKEDIATAEAANLFDKDSKQRIWRDLASAAETGQDFSTRWFADKKTLEKIETTNILPVDLNSFLCWNMDILSYLYDEVIKDDNESQKYRNILSKHRRAVHAVFYNDTEQMWLDYNIRTGAHNPTFYATLSTPLFTNCYNTLDQSKAEGVFKFFNRSHAFDYPGGVPHSMVRDVDQQWDFPNGWGHINHMIIEGLRKSESPVAQDVAFSLATKWVRGNYRVYKATKHMWEKYDVVGTYPVPGKGGEYEVQDGFGWTNGAILDLLVTYADRITAGVDVSNTSVTTSQTMTSVSTETATTSQTMTSVSTEITSTNDGNIFFINIIVSFGIFIFPGFLAF</sequence>
<accession>A0AC34F0R3</accession>
<organism evidence="1 2">
    <name type="scientific">Panagrolaimus sp. ES5</name>
    <dbReference type="NCBI Taxonomy" id="591445"/>
    <lineage>
        <taxon>Eukaryota</taxon>
        <taxon>Metazoa</taxon>
        <taxon>Ecdysozoa</taxon>
        <taxon>Nematoda</taxon>
        <taxon>Chromadorea</taxon>
        <taxon>Rhabditida</taxon>
        <taxon>Tylenchina</taxon>
        <taxon>Panagrolaimomorpha</taxon>
        <taxon>Panagrolaimoidea</taxon>
        <taxon>Panagrolaimidae</taxon>
        <taxon>Panagrolaimus</taxon>
    </lineage>
</organism>
<reference evidence="2" key="1">
    <citation type="submission" date="2022-11" db="UniProtKB">
        <authorList>
            <consortium name="WormBaseParasite"/>
        </authorList>
    </citation>
    <scope>IDENTIFICATION</scope>
</reference>
<evidence type="ECO:0000313" key="1">
    <source>
        <dbReference type="Proteomes" id="UP000887579"/>
    </source>
</evidence>